<proteinExistence type="predicted"/>
<comment type="caution">
    <text evidence="3">The sequence shown here is derived from an EMBL/GenBank/DDBJ whole genome shotgun (WGS) entry which is preliminary data.</text>
</comment>
<keyword evidence="1" id="KW-0732">Signal</keyword>
<reference evidence="3 4" key="1">
    <citation type="submission" date="2013-02" db="EMBL/GenBank/DDBJ databases">
        <title>A novel strain isolated from Lonar lake, Maharashtra, India.</title>
        <authorList>
            <person name="Singh A."/>
        </authorList>
    </citation>
    <scope>NUCLEOTIDE SEQUENCE [LARGE SCALE GENOMIC DNA]</scope>
    <source>
        <strain evidence="3 4">AK24</strain>
    </source>
</reference>
<dbReference type="Gene3D" id="3.20.20.150">
    <property type="entry name" value="Divalent-metal-dependent TIM barrel enzymes"/>
    <property type="match status" value="1"/>
</dbReference>
<dbReference type="InterPro" id="IPR013022">
    <property type="entry name" value="Xyl_isomerase-like_TIM-brl"/>
</dbReference>
<keyword evidence="3" id="KW-0456">Lyase</keyword>
<dbReference type="OrthoDB" id="9798407at2"/>
<dbReference type="Pfam" id="PF01261">
    <property type="entry name" value="AP_endonuc_2"/>
    <property type="match status" value="1"/>
</dbReference>
<sequence>MNRFYAKLGVLLATCLFSGTLASTHAQEIALQLYSLRNQMKVDVDQYHEIIGQWGVQYIEGGGTYGMSDADYRAFLKEKGLKMVSIGASFEEMRDSPDAVIGRAKAFGANYIVTFWIPHTSGRFGESEAREAVRVFNAAGKLAKSAGLKFCYHPHGYEFGPHEGGTLFDYMLANASDFDFQMDVFWVQMGGANPLTLLQKHPDRFPLIHLKDREKGTPGTYDGTGDVESNVVLGTGDIDIAGIIRQAKRNGVEYLIIEDESSRSVSQIPQSIYYIKQILAQ</sequence>
<evidence type="ECO:0000313" key="4">
    <source>
        <dbReference type="Proteomes" id="UP000013909"/>
    </source>
</evidence>
<name>R7ZWA3_9BACT</name>
<dbReference type="GO" id="GO:0050114">
    <property type="term" value="F:myo-inosose-2 dehydratase activity"/>
    <property type="evidence" value="ECO:0007669"/>
    <property type="project" value="UniProtKB-EC"/>
</dbReference>
<dbReference type="InterPro" id="IPR050312">
    <property type="entry name" value="IolE/XylAMocC-like"/>
</dbReference>
<dbReference type="EMBL" id="AQHR01000035">
    <property type="protein sequence ID" value="EON78421.1"/>
    <property type="molecule type" value="Genomic_DNA"/>
</dbReference>
<evidence type="ECO:0000313" key="3">
    <source>
        <dbReference type="EMBL" id="EON78421.1"/>
    </source>
</evidence>
<protein>
    <submittedName>
        <fullName evidence="3">Inosose dehydratase</fullName>
        <ecNumber evidence="3">4.2.1.44</ecNumber>
    </submittedName>
</protein>
<dbReference type="Proteomes" id="UP000013909">
    <property type="component" value="Unassembled WGS sequence"/>
</dbReference>
<dbReference type="RefSeq" id="WP_010853179.1">
    <property type="nucleotide sequence ID" value="NZ_AQHR01000035.1"/>
</dbReference>
<accession>R7ZWA3</accession>
<dbReference type="STRING" id="1232681.ADIS_1032"/>
<feature type="signal peptide" evidence="1">
    <location>
        <begin position="1"/>
        <end position="22"/>
    </location>
</feature>
<evidence type="ECO:0000256" key="1">
    <source>
        <dbReference type="SAM" id="SignalP"/>
    </source>
</evidence>
<feature type="chain" id="PRO_5004462003" evidence="1">
    <location>
        <begin position="23"/>
        <end position="281"/>
    </location>
</feature>
<dbReference type="SUPFAM" id="SSF51658">
    <property type="entry name" value="Xylose isomerase-like"/>
    <property type="match status" value="1"/>
</dbReference>
<evidence type="ECO:0000259" key="2">
    <source>
        <dbReference type="Pfam" id="PF01261"/>
    </source>
</evidence>
<dbReference type="PANTHER" id="PTHR12110:SF41">
    <property type="entry name" value="INOSOSE DEHYDRATASE"/>
    <property type="match status" value="1"/>
</dbReference>
<keyword evidence="4" id="KW-1185">Reference proteome</keyword>
<feature type="domain" description="Xylose isomerase-like TIM barrel" evidence="2">
    <location>
        <begin position="53"/>
        <end position="270"/>
    </location>
</feature>
<gene>
    <name evidence="3" type="ORF">ADIS_1032</name>
</gene>
<dbReference type="PATRIC" id="fig|1288963.3.peg.1030"/>
<organism evidence="3 4">
    <name type="scientific">Lunatimonas lonarensis</name>
    <dbReference type="NCBI Taxonomy" id="1232681"/>
    <lineage>
        <taxon>Bacteria</taxon>
        <taxon>Pseudomonadati</taxon>
        <taxon>Bacteroidota</taxon>
        <taxon>Cytophagia</taxon>
        <taxon>Cytophagales</taxon>
        <taxon>Cyclobacteriaceae</taxon>
    </lineage>
</organism>
<dbReference type="PANTHER" id="PTHR12110">
    <property type="entry name" value="HYDROXYPYRUVATE ISOMERASE"/>
    <property type="match status" value="1"/>
</dbReference>
<dbReference type="EC" id="4.2.1.44" evidence="3"/>
<dbReference type="InterPro" id="IPR036237">
    <property type="entry name" value="Xyl_isomerase-like_sf"/>
</dbReference>
<dbReference type="AlphaFoldDB" id="R7ZWA3"/>